<feature type="domain" description="Lipopolysaccharide assembly protein A" evidence="6">
    <location>
        <begin position="25"/>
        <end position="83"/>
    </location>
</feature>
<dbReference type="EMBL" id="PIPK01000004">
    <property type="protein sequence ID" value="RUO25004.1"/>
    <property type="molecule type" value="Genomic_DNA"/>
</dbReference>
<accession>A0A327WZ85</accession>
<dbReference type="RefSeq" id="WP_111568951.1">
    <property type="nucleotide sequence ID" value="NZ_PIPK01000004.1"/>
</dbReference>
<dbReference type="InterPro" id="IPR010445">
    <property type="entry name" value="LapA_dom"/>
</dbReference>
<name>A0A327WZ85_9GAMM</name>
<evidence type="ECO:0000256" key="4">
    <source>
        <dbReference type="ARBA" id="ARBA00023136"/>
    </source>
</evidence>
<dbReference type="AlphaFoldDB" id="A0A327WZ85"/>
<evidence type="ECO:0000256" key="5">
    <source>
        <dbReference type="SAM" id="Phobius"/>
    </source>
</evidence>
<gene>
    <name evidence="7" type="ORF">B0I24_10458</name>
    <name evidence="8" type="ORF">CWE07_05870</name>
</gene>
<proteinExistence type="predicted"/>
<evidence type="ECO:0000313" key="7">
    <source>
        <dbReference type="EMBL" id="RAJ98857.1"/>
    </source>
</evidence>
<evidence type="ECO:0000313" key="9">
    <source>
        <dbReference type="Proteomes" id="UP000249203"/>
    </source>
</evidence>
<sequence length="84" mass="9568">MWRALFILLPLLVLFVFALVFGAHNKMVIPVNFIAAQKDMTVASLLGIFLGIGFFFGALSMTLSYSREKLRNRRLRKALAKQKH</sequence>
<feature type="transmembrane region" description="Helical" evidence="5">
    <location>
        <begin position="46"/>
        <end position="66"/>
    </location>
</feature>
<reference evidence="7 9" key="2">
    <citation type="submission" date="2018-06" db="EMBL/GenBank/DDBJ databases">
        <title>Genomic Encyclopedia of Type Strains, Phase III (KMG-III): the genomes of soil and plant-associated and newly described type strains.</title>
        <authorList>
            <person name="Whitman W."/>
        </authorList>
    </citation>
    <scope>NUCLEOTIDE SEQUENCE [LARGE SCALE GENOMIC DNA]</scope>
    <source>
        <strain evidence="7 9">CGMCC 1.15366</strain>
    </source>
</reference>
<keyword evidence="4 5" id="KW-0472">Membrane</keyword>
<dbReference type="GO" id="GO:0005886">
    <property type="term" value="C:plasma membrane"/>
    <property type="evidence" value="ECO:0007669"/>
    <property type="project" value="InterPro"/>
</dbReference>
<evidence type="ECO:0000259" key="6">
    <source>
        <dbReference type="Pfam" id="PF06305"/>
    </source>
</evidence>
<keyword evidence="1" id="KW-1003">Cell membrane</keyword>
<protein>
    <submittedName>
        <fullName evidence="8">DUF1049 domain-containing protein</fullName>
    </submittedName>
    <submittedName>
        <fullName evidence="7">Putative membrane protein</fullName>
    </submittedName>
</protein>
<evidence type="ECO:0000313" key="8">
    <source>
        <dbReference type="EMBL" id="RUO25004.1"/>
    </source>
</evidence>
<keyword evidence="3 5" id="KW-1133">Transmembrane helix</keyword>
<keyword evidence="10" id="KW-1185">Reference proteome</keyword>
<evidence type="ECO:0000256" key="2">
    <source>
        <dbReference type="ARBA" id="ARBA00022692"/>
    </source>
</evidence>
<dbReference type="EMBL" id="QLMD01000004">
    <property type="protein sequence ID" value="RAJ98857.1"/>
    <property type="molecule type" value="Genomic_DNA"/>
</dbReference>
<evidence type="ECO:0000313" key="10">
    <source>
        <dbReference type="Proteomes" id="UP000287865"/>
    </source>
</evidence>
<dbReference type="Proteomes" id="UP000249203">
    <property type="component" value="Unassembled WGS sequence"/>
</dbReference>
<dbReference type="Proteomes" id="UP000287865">
    <property type="component" value="Unassembled WGS sequence"/>
</dbReference>
<dbReference type="Pfam" id="PF06305">
    <property type="entry name" value="LapA_dom"/>
    <property type="match status" value="1"/>
</dbReference>
<organism evidence="7 9">
    <name type="scientific">Aliidiomarina maris</name>
    <dbReference type="NCBI Taxonomy" id="531312"/>
    <lineage>
        <taxon>Bacteria</taxon>
        <taxon>Pseudomonadati</taxon>
        <taxon>Pseudomonadota</taxon>
        <taxon>Gammaproteobacteria</taxon>
        <taxon>Alteromonadales</taxon>
        <taxon>Idiomarinaceae</taxon>
        <taxon>Aliidiomarina</taxon>
    </lineage>
</organism>
<reference evidence="8 10" key="1">
    <citation type="journal article" date="2018" name="Front. Microbiol.">
        <title>Genome-Based Analysis Reveals the Taxonomy and Diversity of the Family Idiomarinaceae.</title>
        <authorList>
            <person name="Liu Y."/>
            <person name="Lai Q."/>
            <person name="Shao Z."/>
        </authorList>
    </citation>
    <scope>NUCLEOTIDE SEQUENCE [LARGE SCALE GENOMIC DNA]</scope>
    <source>
        <strain evidence="8 10">CF12-14</strain>
    </source>
</reference>
<comment type="caution">
    <text evidence="7">The sequence shown here is derived from an EMBL/GenBank/DDBJ whole genome shotgun (WGS) entry which is preliminary data.</text>
</comment>
<keyword evidence="2 5" id="KW-0812">Transmembrane</keyword>
<evidence type="ECO:0000256" key="3">
    <source>
        <dbReference type="ARBA" id="ARBA00022989"/>
    </source>
</evidence>
<evidence type="ECO:0000256" key="1">
    <source>
        <dbReference type="ARBA" id="ARBA00022475"/>
    </source>
</evidence>